<reference evidence="2 3" key="1">
    <citation type="journal article" date="2018" name="Sci. Data">
        <title>The draft genome sequence of cork oak.</title>
        <authorList>
            <person name="Ramos A.M."/>
            <person name="Usie A."/>
            <person name="Barbosa P."/>
            <person name="Barros P.M."/>
            <person name="Capote T."/>
            <person name="Chaves I."/>
            <person name="Simoes F."/>
            <person name="Abreu I."/>
            <person name="Carrasquinho I."/>
            <person name="Faro C."/>
            <person name="Guimaraes J.B."/>
            <person name="Mendonca D."/>
            <person name="Nobrega F."/>
            <person name="Rodrigues L."/>
            <person name="Saibo N.J.M."/>
            <person name="Varela M.C."/>
            <person name="Egas C."/>
            <person name="Matos J."/>
            <person name="Miguel C.M."/>
            <person name="Oliveira M.M."/>
            <person name="Ricardo C.P."/>
            <person name="Goncalves S."/>
        </authorList>
    </citation>
    <scope>NUCLEOTIDE SEQUENCE [LARGE SCALE GENOMIC DNA]</scope>
    <source>
        <strain evidence="3">cv. HL8</strain>
    </source>
</reference>
<sequence>MYLLQTIPKTAQPSNSIKQAPSKESSICSTRDFSSTPHINSNTVQDFFFSSHPTIMNPFIPFPPNMVDRCFPRPIFTQPVP</sequence>
<evidence type="ECO:0000313" key="2">
    <source>
        <dbReference type="EMBL" id="KAK7854224.1"/>
    </source>
</evidence>
<evidence type="ECO:0000256" key="1">
    <source>
        <dbReference type="SAM" id="MobiDB-lite"/>
    </source>
</evidence>
<accession>A0AAW0LU12</accession>
<feature type="region of interest" description="Disordered" evidence="1">
    <location>
        <begin position="7"/>
        <end position="35"/>
    </location>
</feature>
<proteinExistence type="predicted"/>
<dbReference type="Proteomes" id="UP000237347">
    <property type="component" value="Unassembled WGS sequence"/>
</dbReference>
<organism evidence="2 3">
    <name type="scientific">Quercus suber</name>
    <name type="common">Cork oak</name>
    <dbReference type="NCBI Taxonomy" id="58331"/>
    <lineage>
        <taxon>Eukaryota</taxon>
        <taxon>Viridiplantae</taxon>
        <taxon>Streptophyta</taxon>
        <taxon>Embryophyta</taxon>
        <taxon>Tracheophyta</taxon>
        <taxon>Spermatophyta</taxon>
        <taxon>Magnoliopsida</taxon>
        <taxon>eudicotyledons</taxon>
        <taxon>Gunneridae</taxon>
        <taxon>Pentapetalae</taxon>
        <taxon>rosids</taxon>
        <taxon>fabids</taxon>
        <taxon>Fagales</taxon>
        <taxon>Fagaceae</taxon>
        <taxon>Quercus</taxon>
    </lineage>
</organism>
<protein>
    <submittedName>
        <fullName evidence="2">Uncharacterized protein</fullName>
    </submittedName>
</protein>
<keyword evidence="3" id="KW-1185">Reference proteome</keyword>
<dbReference type="AlphaFoldDB" id="A0AAW0LU12"/>
<gene>
    <name evidence="2" type="ORF">CFP56_032851</name>
</gene>
<evidence type="ECO:0000313" key="3">
    <source>
        <dbReference type="Proteomes" id="UP000237347"/>
    </source>
</evidence>
<name>A0AAW0LU12_QUESU</name>
<comment type="caution">
    <text evidence="2">The sequence shown here is derived from an EMBL/GenBank/DDBJ whole genome shotgun (WGS) entry which is preliminary data.</text>
</comment>
<dbReference type="EMBL" id="PKMF04000057">
    <property type="protein sequence ID" value="KAK7854224.1"/>
    <property type="molecule type" value="Genomic_DNA"/>
</dbReference>